<dbReference type="GeneID" id="24438298"/>
<reference evidence="2" key="1">
    <citation type="journal article" date="2006" name="PLoS Biol.">
        <title>Macronuclear genome sequence of the ciliate Tetrahymena thermophila, a model eukaryote.</title>
        <authorList>
            <person name="Eisen J.A."/>
            <person name="Coyne R.S."/>
            <person name="Wu M."/>
            <person name="Wu D."/>
            <person name="Thiagarajan M."/>
            <person name="Wortman J.R."/>
            <person name="Badger J.H."/>
            <person name="Ren Q."/>
            <person name="Amedeo P."/>
            <person name="Jones K.M."/>
            <person name="Tallon L.J."/>
            <person name="Delcher A.L."/>
            <person name="Salzberg S.L."/>
            <person name="Silva J.C."/>
            <person name="Haas B.J."/>
            <person name="Majoros W.H."/>
            <person name="Farzad M."/>
            <person name="Carlton J.M."/>
            <person name="Smith R.K. Jr."/>
            <person name="Garg J."/>
            <person name="Pearlman R.E."/>
            <person name="Karrer K.M."/>
            <person name="Sun L."/>
            <person name="Manning G."/>
            <person name="Elde N.C."/>
            <person name="Turkewitz A.P."/>
            <person name="Asai D.J."/>
            <person name="Wilkes D.E."/>
            <person name="Wang Y."/>
            <person name="Cai H."/>
            <person name="Collins K."/>
            <person name="Stewart B.A."/>
            <person name="Lee S.R."/>
            <person name="Wilamowska K."/>
            <person name="Weinberg Z."/>
            <person name="Ruzzo W.L."/>
            <person name="Wloga D."/>
            <person name="Gaertig J."/>
            <person name="Frankel J."/>
            <person name="Tsao C.-C."/>
            <person name="Gorovsky M.A."/>
            <person name="Keeling P.J."/>
            <person name="Waller R.F."/>
            <person name="Patron N.J."/>
            <person name="Cherry J.M."/>
            <person name="Stover N.A."/>
            <person name="Krieger C.J."/>
            <person name="del Toro C."/>
            <person name="Ryder H.F."/>
            <person name="Williamson S.C."/>
            <person name="Barbeau R.A."/>
            <person name="Hamilton E.P."/>
            <person name="Orias E."/>
        </authorList>
    </citation>
    <scope>NUCLEOTIDE SEQUENCE [LARGE SCALE GENOMIC DNA]</scope>
    <source>
        <strain evidence="2">SB210</strain>
    </source>
</reference>
<dbReference type="Proteomes" id="UP000009168">
    <property type="component" value="Unassembled WGS sequence"/>
</dbReference>
<dbReference type="KEGG" id="tet:TTHERM_000301899"/>
<sequence length="78" mass="9453">MEQIYLSYLRKSTLEIIQKFYLNKLFLNYLNFLKQYKPSIKMSTIETEELSLNNLCQEGNFCQKILNNFDKLFVKMQL</sequence>
<name>W7WYD7_TETTS</name>
<proteinExistence type="predicted"/>
<dbReference type="AlphaFoldDB" id="W7WYD7"/>
<dbReference type="EMBL" id="GG662449">
    <property type="protein sequence ID" value="EWS71875.1"/>
    <property type="molecule type" value="Genomic_DNA"/>
</dbReference>
<keyword evidence="2" id="KW-1185">Reference proteome</keyword>
<dbReference type="RefSeq" id="XP_012655619.1">
    <property type="nucleotide sequence ID" value="XM_012800165.1"/>
</dbReference>
<evidence type="ECO:0000313" key="2">
    <source>
        <dbReference type="Proteomes" id="UP000009168"/>
    </source>
</evidence>
<dbReference type="InParanoid" id="W7WYD7"/>
<protein>
    <submittedName>
        <fullName evidence="1">Uncharacterized protein</fullName>
    </submittedName>
</protein>
<accession>W7WYD7</accession>
<evidence type="ECO:0000313" key="1">
    <source>
        <dbReference type="EMBL" id="EWS71875.1"/>
    </source>
</evidence>
<organism evidence="1 2">
    <name type="scientific">Tetrahymena thermophila (strain SB210)</name>
    <dbReference type="NCBI Taxonomy" id="312017"/>
    <lineage>
        <taxon>Eukaryota</taxon>
        <taxon>Sar</taxon>
        <taxon>Alveolata</taxon>
        <taxon>Ciliophora</taxon>
        <taxon>Intramacronucleata</taxon>
        <taxon>Oligohymenophorea</taxon>
        <taxon>Hymenostomatida</taxon>
        <taxon>Tetrahymenina</taxon>
        <taxon>Tetrahymenidae</taxon>
        <taxon>Tetrahymena</taxon>
    </lineage>
</organism>
<gene>
    <name evidence="1" type="ORF">TTHERM_000301899</name>
</gene>